<organism evidence="8 9">
    <name type="scientific">Umboniibacter marinipuniceus</name>
    <dbReference type="NCBI Taxonomy" id="569599"/>
    <lineage>
        <taxon>Bacteria</taxon>
        <taxon>Pseudomonadati</taxon>
        <taxon>Pseudomonadota</taxon>
        <taxon>Gammaproteobacteria</taxon>
        <taxon>Cellvibrionales</taxon>
        <taxon>Cellvibrionaceae</taxon>
        <taxon>Umboniibacter</taxon>
    </lineage>
</organism>
<evidence type="ECO:0000313" key="9">
    <source>
        <dbReference type="Proteomes" id="UP000267187"/>
    </source>
</evidence>
<dbReference type="InterPro" id="IPR037066">
    <property type="entry name" value="Plug_dom_sf"/>
</dbReference>
<evidence type="ECO:0000313" key="8">
    <source>
        <dbReference type="EMBL" id="RMA78857.1"/>
    </source>
</evidence>
<keyword evidence="3" id="KW-0998">Cell outer membrane</keyword>
<dbReference type="InterPro" id="IPR036942">
    <property type="entry name" value="Beta-barrel_TonB_sf"/>
</dbReference>
<comment type="caution">
    <text evidence="8">The sequence shown here is derived from an EMBL/GenBank/DDBJ whole genome shotgun (WGS) entry which is preliminary data.</text>
</comment>
<dbReference type="AlphaFoldDB" id="A0A3M0A2I5"/>
<dbReference type="EMBL" id="REFJ01000005">
    <property type="protein sequence ID" value="RMA78857.1"/>
    <property type="molecule type" value="Genomic_DNA"/>
</dbReference>
<evidence type="ECO:0000256" key="5">
    <source>
        <dbReference type="SAM" id="SignalP"/>
    </source>
</evidence>
<feature type="chain" id="PRO_5018131874" evidence="5">
    <location>
        <begin position="31"/>
        <end position="1096"/>
    </location>
</feature>
<evidence type="ECO:0000256" key="4">
    <source>
        <dbReference type="RuleBase" id="RU003357"/>
    </source>
</evidence>
<feature type="signal peptide" evidence="5">
    <location>
        <begin position="1"/>
        <end position="30"/>
    </location>
</feature>
<dbReference type="PANTHER" id="PTHR47234">
    <property type="match status" value="1"/>
</dbReference>
<dbReference type="GO" id="GO:0009279">
    <property type="term" value="C:cell outer membrane"/>
    <property type="evidence" value="ECO:0007669"/>
    <property type="project" value="UniProtKB-SubCell"/>
</dbReference>
<keyword evidence="5" id="KW-0732">Signal</keyword>
<comment type="similarity">
    <text evidence="4">Belongs to the TonB-dependent receptor family.</text>
</comment>
<evidence type="ECO:0000256" key="3">
    <source>
        <dbReference type="ARBA" id="ARBA00023237"/>
    </source>
</evidence>
<dbReference type="PANTHER" id="PTHR47234:SF1">
    <property type="entry name" value="TONB-DEPENDENT RECEPTOR"/>
    <property type="match status" value="1"/>
</dbReference>
<keyword evidence="8" id="KW-0675">Receptor</keyword>
<dbReference type="RefSeq" id="WP_121877493.1">
    <property type="nucleotide sequence ID" value="NZ_REFJ01000005.1"/>
</dbReference>
<accession>A0A3M0A2I5</accession>
<dbReference type="SUPFAM" id="SSF56935">
    <property type="entry name" value="Porins"/>
    <property type="match status" value="1"/>
</dbReference>
<evidence type="ECO:0000256" key="2">
    <source>
        <dbReference type="ARBA" id="ARBA00023136"/>
    </source>
</evidence>
<evidence type="ECO:0000259" key="7">
    <source>
        <dbReference type="Pfam" id="PF07715"/>
    </source>
</evidence>
<reference evidence="8 9" key="1">
    <citation type="submission" date="2018-10" db="EMBL/GenBank/DDBJ databases">
        <title>Genomic Encyclopedia of Type Strains, Phase IV (KMG-IV): sequencing the most valuable type-strain genomes for metagenomic binning, comparative biology and taxonomic classification.</title>
        <authorList>
            <person name="Goeker M."/>
        </authorList>
    </citation>
    <scope>NUCLEOTIDE SEQUENCE [LARGE SCALE GENOMIC DNA]</scope>
    <source>
        <strain evidence="8 9">DSM 25080</strain>
    </source>
</reference>
<dbReference type="InterPro" id="IPR000531">
    <property type="entry name" value="Beta-barrel_TonB"/>
</dbReference>
<dbReference type="Pfam" id="PF00593">
    <property type="entry name" value="TonB_dep_Rec_b-barrel"/>
    <property type="match status" value="1"/>
</dbReference>
<name>A0A3M0A2I5_9GAMM</name>
<feature type="domain" description="TonB-dependent receptor plug" evidence="7">
    <location>
        <begin position="73"/>
        <end position="184"/>
    </location>
</feature>
<keyword evidence="9" id="KW-1185">Reference proteome</keyword>
<proteinExistence type="inferred from homology"/>
<protein>
    <submittedName>
        <fullName evidence="8">Iron complex outermembrane receptor protein</fullName>
    </submittedName>
</protein>
<comment type="subcellular location">
    <subcellularLocation>
        <location evidence="1 4">Cell outer membrane</location>
    </subcellularLocation>
</comment>
<keyword evidence="4" id="KW-0798">TonB box</keyword>
<evidence type="ECO:0000256" key="1">
    <source>
        <dbReference type="ARBA" id="ARBA00004442"/>
    </source>
</evidence>
<dbReference type="Proteomes" id="UP000267187">
    <property type="component" value="Unassembled WGS sequence"/>
</dbReference>
<dbReference type="Gene3D" id="2.40.170.20">
    <property type="entry name" value="TonB-dependent receptor, beta-barrel domain"/>
    <property type="match status" value="1"/>
</dbReference>
<gene>
    <name evidence="8" type="ORF">DFR27_2196</name>
</gene>
<dbReference type="Pfam" id="PF07715">
    <property type="entry name" value="Plug"/>
    <property type="match status" value="1"/>
</dbReference>
<dbReference type="Gene3D" id="2.170.130.10">
    <property type="entry name" value="TonB-dependent receptor, plug domain"/>
    <property type="match status" value="1"/>
</dbReference>
<evidence type="ECO:0000259" key="6">
    <source>
        <dbReference type="Pfam" id="PF00593"/>
    </source>
</evidence>
<sequence>MTISSLFKARPLAVAVSMASVATFANVAYAQEETTAETVESSEVVEQQQQTEEVVVTGSRLRRDSFSSISPLTVIDADVERSLGNFDAASVLQSSTAASGQQIDTTFSGFVLDNGPGASTLSLRGLGADRSLVLLNGRRLAPAGVEGAPSSPDLNLLPSGMVKTYEILLDGASAVYGSDAIAGVANVITRKDFDGFEIIANASVPSQSGGEASNLNLTWGTSSDRGFFGMGLEYYKAESVSFDDRSWTAQCDKNYEEGLDGKFYSEDVYYALTRGMEVDGCKPSSLAGRAFVGGGSRAGSVYYTPGMTNGGWPGFSESEQFGIGIDSDGDGVADVSYKDYSLNGKTGFAHLYPEVERISFLANGEYTFDGESNTTVFGEFLYSQRENYTDSGAYQLFPDVPANNPFNFCNPNGVNGIDCGLAFDQLMDNMNMNPGWVSQFDALYGPGAWNFYHSNGILKDGALGAVETTPIVNVRGDRTTSDTKVAQARFVGGVRGDLPFMNFGSFSDWAYEASISSSMSEGKSSRYGIRGDRLDLSLATTIEDPNNPGNFICGVDNDGDGVPDGTDGCVPVNMYDPALYAGVIGDFGTAAERNYLFDSRDFDTKYYQHVFNAFMSGTLYELPAGELAGAIGVEYRHDEIESIPDDVARDGLFFGFFSDGGATGSKGTSEVFAEVSIPVLANVPLVTELTVDLSTRYTKDEFYGGAWTGGAKVGYRPVDSLLLRATYGTSYRAPNLRENFLADQSGFGSVFDPCGIPDNALDLAGNYDPTMDQRAPEVLANCAANGIDPTDVNQAGFGGFNSYSVEVYSGGTQDIEEETSESLTVGFSFDQPFWNEFDMSLGFSYYDIKVENSIIEPSASYITNSCFYALPSSPSSFCGSISRGTDYRIDRIDAFFTNRDQERARGMDYTFDYRHDITVADLPFSLYAGITATRVLESSETYSDDSGNSLYYDSVGRFGYAEWTGNGRFQLSYEDWSLTWGINFIGAVSQDPTGVDPYSDVFDTNGTGVFSDSCVGIANGGTDCRDVGYADEYMLHSAGLSYNVESWGVSLTASNVFDEAPPRIDTAQVFGRNNTPLGAGYDLMGRVISLEVGVKF</sequence>
<feature type="domain" description="TonB-dependent receptor-like beta-barrel" evidence="6">
    <location>
        <begin position="582"/>
        <end position="1056"/>
    </location>
</feature>
<dbReference type="OrthoDB" id="9805434at2"/>
<dbReference type="InterPro" id="IPR012910">
    <property type="entry name" value="Plug_dom"/>
</dbReference>
<keyword evidence="2 4" id="KW-0472">Membrane</keyword>